<dbReference type="GO" id="GO:0007169">
    <property type="term" value="P:cell surface receptor protein tyrosine kinase signaling pathway"/>
    <property type="evidence" value="ECO:0007669"/>
    <property type="project" value="TreeGrafter"/>
</dbReference>
<dbReference type="Gene3D" id="1.10.510.10">
    <property type="entry name" value="Transferase(Phosphotransferase) domain 1"/>
    <property type="match status" value="1"/>
</dbReference>
<dbReference type="SUPFAM" id="SSF56112">
    <property type="entry name" value="Protein kinase-like (PK-like)"/>
    <property type="match status" value="1"/>
</dbReference>
<comment type="caution">
    <text evidence="11">The sequence shown here is derived from an EMBL/GenBank/DDBJ whole genome shotgun (WGS) entry which is preliminary data.</text>
</comment>
<dbReference type="InterPro" id="IPR001245">
    <property type="entry name" value="Ser-Thr/Tyr_kinase_cat_dom"/>
</dbReference>
<dbReference type="Proteomes" id="UP000327493">
    <property type="component" value="Chromosome 20"/>
</dbReference>
<evidence type="ECO:0000313" key="12">
    <source>
        <dbReference type="Proteomes" id="UP000327493"/>
    </source>
</evidence>
<protein>
    <recommendedName>
        <fullName evidence="8">Tyrosine-protein kinase receptor TYRO3</fullName>
    </recommendedName>
</protein>
<accession>A0A5J5CL55</accession>
<dbReference type="PROSITE" id="PS50011">
    <property type="entry name" value="PROTEIN_KINASE_DOM"/>
    <property type="match status" value="1"/>
</dbReference>
<dbReference type="GO" id="GO:0005524">
    <property type="term" value="F:ATP binding"/>
    <property type="evidence" value="ECO:0007669"/>
    <property type="project" value="UniProtKB-KW"/>
</dbReference>
<keyword evidence="2" id="KW-1003">Cell membrane</keyword>
<keyword evidence="12" id="KW-1185">Reference proteome</keyword>
<evidence type="ECO:0000256" key="7">
    <source>
        <dbReference type="ARBA" id="ARBA00023170"/>
    </source>
</evidence>
<dbReference type="InterPro" id="IPR000719">
    <property type="entry name" value="Prot_kinase_dom"/>
</dbReference>
<keyword evidence="3" id="KW-0732">Signal</keyword>
<evidence type="ECO:0000256" key="6">
    <source>
        <dbReference type="ARBA" id="ARBA00022889"/>
    </source>
</evidence>
<dbReference type="GO" id="GO:0004714">
    <property type="term" value="F:transmembrane receptor protein tyrosine kinase activity"/>
    <property type="evidence" value="ECO:0007669"/>
    <property type="project" value="TreeGrafter"/>
</dbReference>
<dbReference type="PANTHER" id="PTHR24416:SF279">
    <property type="entry name" value="TYROSINE-PROTEIN KINASE RECEPTOR TYRO3"/>
    <property type="match status" value="1"/>
</dbReference>
<evidence type="ECO:0000256" key="5">
    <source>
        <dbReference type="ARBA" id="ARBA00022840"/>
    </source>
</evidence>
<organism evidence="11 12">
    <name type="scientific">Etheostoma spectabile</name>
    <name type="common">orangethroat darter</name>
    <dbReference type="NCBI Taxonomy" id="54343"/>
    <lineage>
        <taxon>Eukaryota</taxon>
        <taxon>Metazoa</taxon>
        <taxon>Chordata</taxon>
        <taxon>Craniata</taxon>
        <taxon>Vertebrata</taxon>
        <taxon>Euteleostomi</taxon>
        <taxon>Actinopterygii</taxon>
        <taxon>Neopterygii</taxon>
        <taxon>Teleostei</taxon>
        <taxon>Neoteleostei</taxon>
        <taxon>Acanthomorphata</taxon>
        <taxon>Eupercaria</taxon>
        <taxon>Perciformes</taxon>
        <taxon>Percoidei</taxon>
        <taxon>Percidae</taxon>
        <taxon>Etheostomatinae</taxon>
        <taxon>Etheostoma</taxon>
    </lineage>
</organism>
<dbReference type="GO" id="GO:0006909">
    <property type="term" value="P:phagocytosis"/>
    <property type="evidence" value="ECO:0007669"/>
    <property type="project" value="TreeGrafter"/>
</dbReference>
<dbReference type="Gene3D" id="3.30.200.20">
    <property type="entry name" value="Phosphorylase Kinase, domain 1"/>
    <property type="match status" value="1"/>
</dbReference>
<feature type="region of interest" description="Disordered" evidence="9">
    <location>
        <begin position="191"/>
        <end position="212"/>
    </location>
</feature>
<keyword evidence="2" id="KW-0472">Membrane</keyword>
<evidence type="ECO:0000256" key="8">
    <source>
        <dbReference type="ARBA" id="ARBA00039486"/>
    </source>
</evidence>
<evidence type="ECO:0000259" key="10">
    <source>
        <dbReference type="PROSITE" id="PS50011"/>
    </source>
</evidence>
<keyword evidence="5" id="KW-0067">ATP-binding</keyword>
<dbReference type="InterPro" id="IPR008266">
    <property type="entry name" value="Tyr_kinase_AS"/>
</dbReference>
<sequence>MLCLCAGEFGSVREAFLKAEDASVQKVAVKVLKTDITSSGDIEQCLKEAAYMKDFHHPNVIQLIGVSLHRRPGLRLPVPMVILPFMKHGDLHTFLLLSRLGEQPFTLLQFMLDISRGMEYLSSRSIIHRDLAARNCMLNEDMTVCVADFGLSKKIYSGDYYRQGSVSKLPVKWIALESLADNVYTTQSDVVHTQTHTHTHTHTRRDTHTQTE</sequence>
<dbReference type="PANTHER" id="PTHR24416">
    <property type="entry name" value="TYROSINE-PROTEIN KINASE RECEPTOR"/>
    <property type="match status" value="1"/>
</dbReference>
<evidence type="ECO:0000313" key="11">
    <source>
        <dbReference type="EMBL" id="KAA8582417.1"/>
    </source>
</evidence>
<evidence type="ECO:0000256" key="3">
    <source>
        <dbReference type="ARBA" id="ARBA00022729"/>
    </source>
</evidence>
<evidence type="ECO:0000256" key="2">
    <source>
        <dbReference type="ARBA" id="ARBA00022475"/>
    </source>
</evidence>
<dbReference type="GO" id="GO:0007399">
    <property type="term" value="P:nervous system development"/>
    <property type="evidence" value="ECO:0007669"/>
    <property type="project" value="TreeGrafter"/>
</dbReference>
<keyword evidence="4" id="KW-0547">Nucleotide-binding</keyword>
<dbReference type="PRINTS" id="PR00109">
    <property type="entry name" value="TYRKINASE"/>
</dbReference>
<dbReference type="GO" id="GO:0007155">
    <property type="term" value="P:cell adhesion"/>
    <property type="evidence" value="ECO:0007669"/>
    <property type="project" value="UniProtKB-KW"/>
</dbReference>
<gene>
    <name evidence="11" type="ORF">FQN60_009157</name>
</gene>
<dbReference type="InterPro" id="IPR050122">
    <property type="entry name" value="RTK"/>
</dbReference>
<keyword evidence="7" id="KW-0675">Receptor</keyword>
<dbReference type="GO" id="GO:0016477">
    <property type="term" value="P:cell migration"/>
    <property type="evidence" value="ECO:0007669"/>
    <property type="project" value="TreeGrafter"/>
</dbReference>
<feature type="domain" description="Protein kinase" evidence="10">
    <location>
        <begin position="1"/>
        <end position="212"/>
    </location>
</feature>
<dbReference type="GO" id="GO:0005886">
    <property type="term" value="C:plasma membrane"/>
    <property type="evidence" value="ECO:0007669"/>
    <property type="project" value="UniProtKB-SubCell"/>
</dbReference>
<evidence type="ECO:0000256" key="9">
    <source>
        <dbReference type="SAM" id="MobiDB-lite"/>
    </source>
</evidence>
<evidence type="ECO:0000256" key="4">
    <source>
        <dbReference type="ARBA" id="ARBA00022741"/>
    </source>
</evidence>
<proteinExistence type="predicted"/>
<dbReference type="GO" id="GO:0043235">
    <property type="term" value="C:receptor complex"/>
    <property type="evidence" value="ECO:0007669"/>
    <property type="project" value="TreeGrafter"/>
</dbReference>
<evidence type="ECO:0000256" key="1">
    <source>
        <dbReference type="ARBA" id="ARBA00004251"/>
    </source>
</evidence>
<dbReference type="InterPro" id="IPR011009">
    <property type="entry name" value="Kinase-like_dom_sf"/>
</dbReference>
<reference evidence="11 12" key="1">
    <citation type="submission" date="2019-08" db="EMBL/GenBank/DDBJ databases">
        <title>A chromosome-level genome assembly, high-density linkage maps, and genome scans reveal the genomic architecture of hybrid incompatibilities underlying speciation via character displacement in darters (Percidae: Etheostominae).</title>
        <authorList>
            <person name="Moran R.L."/>
            <person name="Catchen J.M."/>
            <person name="Fuller R.C."/>
        </authorList>
    </citation>
    <scope>NUCLEOTIDE SEQUENCE [LARGE SCALE GENOMIC DNA]</scope>
    <source>
        <strain evidence="11">EspeVRDwgs_2016</strain>
        <tissue evidence="11">Muscle</tissue>
    </source>
</reference>
<dbReference type="AlphaFoldDB" id="A0A5J5CL55"/>
<name>A0A5J5CL55_9PERO</name>
<dbReference type="InterPro" id="IPR020635">
    <property type="entry name" value="Tyr_kinase_cat_dom"/>
</dbReference>
<keyword evidence="6" id="KW-0130">Cell adhesion</keyword>
<dbReference type="PROSITE" id="PS00109">
    <property type="entry name" value="PROTEIN_KINASE_TYR"/>
    <property type="match status" value="1"/>
</dbReference>
<dbReference type="EMBL" id="VOFY01000020">
    <property type="protein sequence ID" value="KAA8582417.1"/>
    <property type="molecule type" value="Genomic_DNA"/>
</dbReference>
<dbReference type="Pfam" id="PF07714">
    <property type="entry name" value="PK_Tyr_Ser-Thr"/>
    <property type="match status" value="1"/>
</dbReference>
<comment type="subcellular location">
    <subcellularLocation>
        <location evidence="1">Cell membrane</location>
        <topology evidence="1">Single-pass type I membrane protein</topology>
    </subcellularLocation>
</comment>
<dbReference type="SMART" id="SM00219">
    <property type="entry name" value="TyrKc"/>
    <property type="match status" value="1"/>
</dbReference>